<proteinExistence type="predicted"/>
<dbReference type="Gene3D" id="3.40.50.300">
    <property type="entry name" value="P-loop containing nucleotide triphosphate hydrolases"/>
    <property type="match status" value="1"/>
</dbReference>
<gene>
    <name evidence="1" type="ORF">SPIL2461_LOCUS14935</name>
</gene>
<accession>A0A812UB43</accession>
<reference evidence="1" key="1">
    <citation type="submission" date="2021-02" db="EMBL/GenBank/DDBJ databases">
        <authorList>
            <person name="Dougan E. K."/>
            <person name="Rhodes N."/>
            <person name="Thang M."/>
            <person name="Chan C."/>
        </authorList>
    </citation>
    <scope>NUCLEOTIDE SEQUENCE</scope>
</reference>
<organism evidence="1 2">
    <name type="scientific">Symbiodinium pilosum</name>
    <name type="common">Dinoflagellate</name>
    <dbReference type="NCBI Taxonomy" id="2952"/>
    <lineage>
        <taxon>Eukaryota</taxon>
        <taxon>Sar</taxon>
        <taxon>Alveolata</taxon>
        <taxon>Dinophyceae</taxon>
        <taxon>Suessiales</taxon>
        <taxon>Symbiodiniaceae</taxon>
        <taxon>Symbiodinium</taxon>
    </lineage>
</organism>
<dbReference type="OrthoDB" id="418865at2759"/>
<dbReference type="AlphaFoldDB" id="A0A812UB43"/>
<dbReference type="Proteomes" id="UP000649617">
    <property type="component" value="Unassembled WGS sequence"/>
</dbReference>
<comment type="caution">
    <text evidence="1">The sequence shown here is derived from an EMBL/GenBank/DDBJ whole genome shotgun (WGS) entry which is preliminary data.</text>
</comment>
<evidence type="ECO:0000313" key="1">
    <source>
        <dbReference type="EMBL" id="CAE7559376.1"/>
    </source>
</evidence>
<name>A0A812UB43_SYMPI</name>
<protein>
    <submittedName>
        <fullName evidence="1">Uncharacterized protein</fullName>
    </submittedName>
</protein>
<dbReference type="InterPro" id="IPR027417">
    <property type="entry name" value="P-loop_NTPase"/>
</dbReference>
<dbReference type="EMBL" id="CAJNIZ010035429">
    <property type="protein sequence ID" value="CAE7559376.1"/>
    <property type="molecule type" value="Genomic_DNA"/>
</dbReference>
<sequence length="403" mass="45706">MKVNTDREQVYFENWDEAALRRIIDQQRKITQVSKQMKMKQLYQILILIDDFADSPNLHKRTGDSALDTLFVRGRHFQISTWVSTQKLRLISNAVRVNAQFFMVWRLRNQLEKDSLLEELTALVPKKQLEAMYEEAVREPYSFLYIYLLKPQDEMFHIRFDKRFQIGLAPLANATPHGSLAVDDSQQASGQQHPLQERVKRVAGTDSDFEFDVGESVHLQGAAKLGVFKIRVADTFLSTDRGTYLYWRDTALGTLNWAQLPTGAYTGVRLAAWVSSNFAAATYVESRNELEVAYDGNRLILNDQELRTQFPGSGSYPQGATPSKPLSINHLLGPSFINEAGNQQVFTFVQMQPYSEIYLRCSSLANAADTVGPLGHDIIAKIVCKQGVGHIMEADTHENHMVN</sequence>
<evidence type="ECO:0000313" key="2">
    <source>
        <dbReference type="Proteomes" id="UP000649617"/>
    </source>
</evidence>
<keyword evidence="2" id="KW-1185">Reference proteome</keyword>
<feature type="non-terminal residue" evidence="1">
    <location>
        <position position="403"/>
    </location>
</feature>